<dbReference type="PANTHER" id="PTHR42686:SF1">
    <property type="entry name" value="GH17980P-RELATED"/>
    <property type="match status" value="1"/>
</dbReference>
<dbReference type="GO" id="GO:0045290">
    <property type="term" value="F:D-arabinose 1-dehydrogenase [NAD(P)+] activity"/>
    <property type="evidence" value="ECO:0007669"/>
    <property type="project" value="EnsemblFungi"/>
</dbReference>
<dbReference type="InterPro" id="IPR036812">
    <property type="entry name" value="NAD(P)_OxRdtase_dom_sf"/>
</dbReference>
<evidence type="ECO:0000313" key="4">
    <source>
        <dbReference type="Proteomes" id="UP000242877"/>
    </source>
</evidence>
<dbReference type="GO" id="GO:0070485">
    <property type="term" value="P:dehydro-D-arabinono-1,4-lactone biosynthetic process"/>
    <property type="evidence" value="ECO:0007669"/>
    <property type="project" value="EnsemblFungi"/>
</dbReference>
<gene>
    <name evidence="3" type="ORF">AAP_02184</name>
</gene>
<feature type="domain" description="NADP-dependent oxidoreductase" evidence="2">
    <location>
        <begin position="14"/>
        <end position="293"/>
    </location>
</feature>
<dbReference type="OrthoDB" id="5286008at2759"/>
<dbReference type="VEuPathDB" id="FungiDB:AAP_02184"/>
<evidence type="ECO:0000259" key="2">
    <source>
        <dbReference type="Pfam" id="PF00248"/>
    </source>
</evidence>
<dbReference type="EMBL" id="AZGZ01000007">
    <property type="protein sequence ID" value="KZZ94091.1"/>
    <property type="molecule type" value="Genomic_DNA"/>
</dbReference>
<dbReference type="InterPro" id="IPR023210">
    <property type="entry name" value="NADP_OxRdtase_dom"/>
</dbReference>
<evidence type="ECO:0000256" key="1">
    <source>
        <dbReference type="ARBA" id="ARBA00023002"/>
    </source>
</evidence>
<protein>
    <submittedName>
        <fullName evidence="3">Aldo/keto reductase</fullName>
    </submittedName>
</protein>
<comment type="caution">
    <text evidence="3">The sequence shown here is derived from an EMBL/GenBank/DDBJ whole genome shotgun (WGS) entry which is preliminary data.</text>
</comment>
<name>A0A168AM19_9EURO</name>
<dbReference type="Gene3D" id="3.20.20.100">
    <property type="entry name" value="NADP-dependent oxidoreductase domain"/>
    <property type="match status" value="1"/>
</dbReference>
<dbReference type="AlphaFoldDB" id="A0A168AM19"/>
<organism evidence="3 4">
    <name type="scientific">Ascosphaera apis ARSEF 7405</name>
    <dbReference type="NCBI Taxonomy" id="392613"/>
    <lineage>
        <taxon>Eukaryota</taxon>
        <taxon>Fungi</taxon>
        <taxon>Dikarya</taxon>
        <taxon>Ascomycota</taxon>
        <taxon>Pezizomycotina</taxon>
        <taxon>Eurotiomycetes</taxon>
        <taxon>Eurotiomycetidae</taxon>
        <taxon>Onygenales</taxon>
        <taxon>Ascosphaeraceae</taxon>
        <taxon>Ascosphaera</taxon>
    </lineage>
</organism>
<dbReference type="SUPFAM" id="SSF51430">
    <property type="entry name" value="NAD(P)-linked oxidoreductase"/>
    <property type="match status" value="1"/>
</dbReference>
<proteinExistence type="predicted"/>
<dbReference type="GO" id="GO:0005829">
    <property type="term" value="C:cytosol"/>
    <property type="evidence" value="ECO:0007669"/>
    <property type="project" value="TreeGrafter"/>
</dbReference>
<reference evidence="3 4" key="1">
    <citation type="journal article" date="2016" name="Genome Biol. Evol.">
        <title>Divergent and convergent evolution of fungal pathogenicity.</title>
        <authorList>
            <person name="Shang Y."/>
            <person name="Xiao G."/>
            <person name="Zheng P."/>
            <person name="Cen K."/>
            <person name="Zhan S."/>
            <person name="Wang C."/>
        </authorList>
    </citation>
    <scope>NUCLEOTIDE SEQUENCE [LARGE SCALE GENOMIC DNA]</scope>
    <source>
        <strain evidence="3 4">ARSEF 7405</strain>
    </source>
</reference>
<dbReference type="InterPro" id="IPR020471">
    <property type="entry name" value="AKR"/>
</dbReference>
<dbReference type="Proteomes" id="UP000242877">
    <property type="component" value="Unassembled WGS sequence"/>
</dbReference>
<keyword evidence="1" id="KW-0560">Oxidoreductase</keyword>
<dbReference type="Pfam" id="PF00248">
    <property type="entry name" value="Aldo_ket_red"/>
    <property type="match status" value="1"/>
</dbReference>
<sequence length="355" mass="39570">MGKPLKPVSAQLPPLILGTATFNYQFNEDPYALPSTAIVQRALDSGIRAFDTSPYYGPSERILGQALATDYVRKNYPRESYQILTKVGRVAASCFDYSPQWVRKSVQRSLKRFSTTYLDVVYCHDVEFVSPAEVLAAVKELRRLRDEDRSVHYIGIAGYPVDVLCDLAELVLRETGEPLDIVQSYANYTLQNTRLQSRALSRLVDAQVDVVTNASPLGMGLLHEWLTTEEKKIEVESMRFALGAWLVDGSRAGGAGLIPGVTDSKKTPDQRLGVAVIGVSNVEELTENINVWKDIVKETSRDTTNVGVKAVDMEAVHSRFQEILGEWYDHAWDSPGSDFVNEVNPDHDVDVNDLE</sequence>
<accession>A0A168AM19</accession>
<keyword evidence="4" id="KW-1185">Reference proteome</keyword>
<evidence type="ECO:0000313" key="3">
    <source>
        <dbReference type="EMBL" id="KZZ94091.1"/>
    </source>
</evidence>
<dbReference type="PANTHER" id="PTHR42686">
    <property type="entry name" value="GH17980P-RELATED"/>
    <property type="match status" value="1"/>
</dbReference>